<evidence type="ECO:0000256" key="1">
    <source>
        <dbReference type="SAM" id="MobiDB-lite"/>
    </source>
</evidence>
<comment type="caution">
    <text evidence="2">The sequence shown here is derived from an EMBL/GenBank/DDBJ whole genome shotgun (WGS) entry which is preliminary data.</text>
</comment>
<protein>
    <submittedName>
        <fullName evidence="2">Uncharacterized protein</fullName>
    </submittedName>
</protein>
<dbReference type="Proteomes" id="UP000184267">
    <property type="component" value="Unassembled WGS sequence"/>
</dbReference>
<evidence type="ECO:0000313" key="3">
    <source>
        <dbReference type="Proteomes" id="UP000184267"/>
    </source>
</evidence>
<proteinExistence type="predicted"/>
<sequence>MPEHDKLRHACWRARFAEGGAYKERRGHPAVGAEPRGEGAEGLTRRDNREASFVHVELISAGDGCPDGGEAEAA</sequence>
<gene>
    <name evidence="2" type="ORF">TRAPUB_13296</name>
</gene>
<evidence type="ECO:0000313" key="2">
    <source>
        <dbReference type="EMBL" id="OJT10191.1"/>
    </source>
</evidence>
<feature type="region of interest" description="Disordered" evidence="1">
    <location>
        <begin position="23"/>
        <end position="49"/>
    </location>
</feature>
<feature type="compositionally biased region" description="Basic and acidic residues" evidence="1">
    <location>
        <begin position="35"/>
        <end position="49"/>
    </location>
</feature>
<organism evidence="2 3">
    <name type="scientific">Trametes pubescens</name>
    <name type="common">White-rot fungus</name>
    <dbReference type="NCBI Taxonomy" id="154538"/>
    <lineage>
        <taxon>Eukaryota</taxon>
        <taxon>Fungi</taxon>
        <taxon>Dikarya</taxon>
        <taxon>Basidiomycota</taxon>
        <taxon>Agaricomycotina</taxon>
        <taxon>Agaricomycetes</taxon>
        <taxon>Polyporales</taxon>
        <taxon>Polyporaceae</taxon>
        <taxon>Trametes</taxon>
    </lineage>
</organism>
<reference evidence="2 3" key="1">
    <citation type="submission" date="2016-10" db="EMBL/GenBank/DDBJ databases">
        <title>Genome sequence of the basidiomycete white-rot fungus Trametes pubescens.</title>
        <authorList>
            <person name="Makela M.R."/>
            <person name="Granchi Z."/>
            <person name="Peng M."/>
            <person name="De Vries R.P."/>
            <person name="Grigoriev I."/>
            <person name="Riley R."/>
            <person name="Hilden K."/>
        </authorList>
    </citation>
    <scope>NUCLEOTIDE SEQUENCE [LARGE SCALE GENOMIC DNA]</scope>
    <source>
        <strain evidence="2 3">FBCC735</strain>
    </source>
</reference>
<accession>A0A1M2VRG2</accession>
<dbReference type="AlphaFoldDB" id="A0A1M2VRG2"/>
<dbReference type="EMBL" id="MNAD01000803">
    <property type="protein sequence ID" value="OJT10191.1"/>
    <property type="molecule type" value="Genomic_DNA"/>
</dbReference>
<keyword evidence="3" id="KW-1185">Reference proteome</keyword>
<name>A0A1M2VRG2_TRAPU</name>